<reference evidence="2 4" key="3">
    <citation type="submission" date="2016-10" db="EMBL/GenBank/DDBJ databases">
        <authorList>
            <person name="Varghese N."/>
            <person name="Submissions S."/>
        </authorList>
    </citation>
    <scope>NUCLEOTIDE SEQUENCE [LARGE SCALE GENOMIC DNA]</scope>
    <source>
        <strain evidence="2 4">ATCC 33218</strain>
    </source>
</reference>
<evidence type="ECO:0000313" key="2">
    <source>
        <dbReference type="EMBL" id="SCY45090.1"/>
    </source>
</evidence>
<protein>
    <submittedName>
        <fullName evidence="1">Uncharacterized protein</fullName>
    </submittedName>
</protein>
<dbReference type="EMBL" id="LN614830">
    <property type="protein sequence ID" value="CEG61524.1"/>
    <property type="molecule type" value="Genomic_DNA"/>
</dbReference>
<sequence length="350" mass="40227">MKTKSELGYQLAIAWLKHAYHPPALQKALGTLGRTPSNFNDPFISALMNMVHQGTHDKIDKKQDIDEFKKRVRVYFEETNLGKYFSTRVDYAAEKPLSDWADGLFFNMCFPGKYGVFLELESGEIGQCSFYMHEHEKLIYQPCEETIEEMEEKIGPQLMRAKNAIAKMPLSEEAKLKYQNMIDADLEEIKKDFELLKEYASLEVEGRERMTPIKIAELALERVKRYAKAESEQFPKLVQAILTLKENAEAKSMQDLESWASRATTIVSSYTNLPSTSFSDFKSEFSELFAEEAIQDLPSEEEGLIAKILQAFQELLYFGTNFQFFRPATLRADIYDVTQAKDILTEISLT</sequence>
<dbReference type="RefSeq" id="WP_045099749.1">
    <property type="nucleotide sequence ID" value="NZ_CP020614.1"/>
</dbReference>
<reference evidence="3" key="2">
    <citation type="submission" date="2014-09" db="EMBL/GenBank/DDBJ databases">
        <authorList>
            <person name="Gomez-Valero L."/>
        </authorList>
    </citation>
    <scope>NUCLEOTIDE SEQUENCE [LARGE SCALE GENOMIC DNA]</scope>
    <source>
        <strain evidence="3">ATCC33218</strain>
    </source>
</reference>
<dbReference type="Proteomes" id="UP000032414">
    <property type="component" value="Chromosome I"/>
</dbReference>
<dbReference type="EMBL" id="FMVN01000008">
    <property type="protein sequence ID" value="SCY45090.1"/>
    <property type="molecule type" value="Genomic_DNA"/>
</dbReference>
<evidence type="ECO:0000313" key="3">
    <source>
        <dbReference type="Proteomes" id="UP000032414"/>
    </source>
</evidence>
<dbReference type="AlphaFoldDB" id="A0A098GGB1"/>
<accession>A0A098GGB1</accession>
<proteinExistence type="predicted"/>
<dbReference type="KEGG" id="tmc:LMI_2254"/>
<evidence type="ECO:0000313" key="4">
    <source>
        <dbReference type="Proteomes" id="UP000182998"/>
    </source>
</evidence>
<dbReference type="HOGENOM" id="CLU_792090_0_0_6"/>
<organism evidence="1 3">
    <name type="scientific">Legionella micdadei</name>
    <name type="common">Tatlockia micdadei</name>
    <dbReference type="NCBI Taxonomy" id="451"/>
    <lineage>
        <taxon>Bacteria</taxon>
        <taxon>Pseudomonadati</taxon>
        <taxon>Pseudomonadota</taxon>
        <taxon>Gammaproteobacteria</taxon>
        <taxon>Legionellales</taxon>
        <taxon>Legionellaceae</taxon>
        <taxon>Legionella</taxon>
    </lineage>
</organism>
<reference evidence="1" key="1">
    <citation type="submission" date="2014-09" db="EMBL/GenBank/DDBJ databases">
        <authorList>
            <person name="GOMEZ-VALERO Laura"/>
        </authorList>
    </citation>
    <scope>NUCLEOTIDE SEQUENCE</scope>
    <source>
        <strain evidence="1">ATCC33218</strain>
    </source>
</reference>
<name>A0A098GGB1_LEGMI</name>
<gene>
    <name evidence="1" type="ORF">LMI_2254</name>
    <name evidence="2" type="ORF">SAMN02982997_01732</name>
</gene>
<dbReference type="Proteomes" id="UP000182998">
    <property type="component" value="Unassembled WGS sequence"/>
</dbReference>
<evidence type="ECO:0000313" key="1">
    <source>
        <dbReference type="EMBL" id="CEG61524.1"/>
    </source>
</evidence>
<dbReference type="PATRIC" id="fig|451.8.peg.3030"/>
<keyword evidence="4" id="KW-1185">Reference proteome</keyword>